<name>A0A563W1Z3_9CYAN</name>
<sequence length="57" mass="6752">MLVIKWYKNRLYKFPISDIIFTVLVIKDNKILAYSVHTRVRFSPLCLHKSNLTSLTL</sequence>
<evidence type="ECO:0000313" key="1">
    <source>
        <dbReference type="EMBL" id="VEP17655.1"/>
    </source>
</evidence>
<dbReference type="AlphaFoldDB" id="A0A563W1Z3"/>
<proteinExistence type="predicted"/>
<reference evidence="1 2" key="1">
    <citation type="submission" date="2019-01" db="EMBL/GenBank/DDBJ databases">
        <authorList>
            <person name="Brito A."/>
        </authorList>
    </citation>
    <scope>NUCLEOTIDE SEQUENCE [LARGE SCALE GENOMIC DNA]</scope>
    <source>
        <strain evidence="1">1</strain>
    </source>
</reference>
<accession>A0A563W1Z3</accession>
<evidence type="ECO:0000313" key="2">
    <source>
        <dbReference type="Proteomes" id="UP000320055"/>
    </source>
</evidence>
<dbReference type="EMBL" id="CAACVJ010000592">
    <property type="protein sequence ID" value="VEP17655.1"/>
    <property type="molecule type" value="Genomic_DNA"/>
</dbReference>
<keyword evidence="2" id="KW-1185">Reference proteome</keyword>
<protein>
    <submittedName>
        <fullName evidence="1">Uncharacterized protein</fullName>
    </submittedName>
</protein>
<gene>
    <name evidence="1" type="ORF">H1P_6310002</name>
</gene>
<organism evidence="1 2">
    <name type="scientific">Hyella patelloides LEGE 07179</name>
    <dbReference type="NCBI Taxonomy" id="945734"/>
    <lineage>
        <taxon>Bacteria</taxon>
        <taxon>Bacillati</taxon>
        <taxon>Cyanobacteriota</taxon>
        <taxon>Cyanophyceae</taxon>
        <taxon>Pleurocapsales</taxon>
        <taxon>Hyellaceae</taxon>
        <taxon>Hyella</taxon>
    </lineage>
</organism>
<dbReference type="Proteomes" id="UP000320055">
    <property type="component" value="Unassembled WGS sequence"/>
</dbReference>